<dbReference type="InterPro" id="IPR019775">
    <property type="entry name" value="WD40_repeat_CS"/>
</dbReference>
<dbReference type="Gene3D" id="2.130.10.10">
    <property type="entry name" value="YVTN repeat-like/Quinoprotein amine dehydrogenase"/>
    <property type="match status" value="1"/>
</dbReference>
<organism evidence="4 5">
    <name type="scientific">Tolypothrix bouteillei VB521301</name>
    <dbReference type="NCBI Taxonomy" id="1479485"/>
    <lineage>
        <taxon>Bacteria</taxon>
        <taxon>Bacillati</taxon>
        <taxon>Cyanobacteriota</taxon>
        <taxon>Cyanophyceae</taxon>
        <taxon>Nostocales</taxon>
        <taxon>Tolypothrichaceae</taxon>
        <taxon>Tolypothrix</taxon>
    </lineage>
</organism>
<keyword evidence="1 3" id="KW-0853">WD repeat</keyword>
<reference evidence="4" key="1">
    <citation type="journal article" date="2015" name="Genome Announc.">
        <title>Draft Genome Sequence of Tolypothrix boutellei Strain VB521301.</title>
        <authorList>
            <person name="Chandrababunaidu M.M."/>
            <person name="Singh D."/>
            <person name="Sen D."/>
            <person name="Bhan S."/>
            <person name="Das S."/>
            <person name="Gupta A."/>
            <person name="Adhikary S.P."/>
            <person name="Tripathy S."/>
        </authorList>
    </citation>
    <scope>NUCLEOTIDE SEQUENCE</scope>
    <source>
        <strain evidence="4">VB521301</strain>
    </source>
</reference>
<feature type="repeat" description="WD" evidence="3">
    <location>
        <begin position="9"/>
        <end position="50"/>
    </location>
</feature>
<dbReference type="InterPro" id="IPR011047">
    <property type="entry name" value="Quinoprotein_ADH-like_sf"/>
</dbReference>
<dbReference type="PROSITE" id="PS00678">
    <property type="entry name" value="WD_REPEATS_1"/>
    <property type="match status" value="1"/>
</dbReference>
<dbReference type="RefSeq" id="WP_082051923.1">
    <property type="nucleotide sequence ID" value="NZ_JHEG04000001.1"/>
</dbReference>
<proteinExistence type="predicted"/>
<gene>
    <name evidence="4" type="ORF">DA73_0400032960</name>
</gene>
<dbReference type="EMBL" id="JHEG04000001">
    <property type="protein sequence ID" value="KAF3891267.1"/>
    <property type="molecule type" value="Genomic_DNA"/>
</dbReference>
<comment type="caution">
    <text evidence="4">The sequence shown here is derived from an EMBL/GenBank/DDBJ whole genome shotgun (WGS) entry which is preliminary data.</text>
</comment>
<keyword evidence="2" id="KW-0677">Repeat</keyword>
<evidence type="ECO:0000256" key="2">
    <source>
        <dbReference type="ARBA" id="ARBA00022737"/>
    </source>
</evidence>
<dbReference type="OrthoDB" id="462017at2"/>
<keyword evidence="5" id="KW-1185">Reference proteome</keyword>
<sequence>MGDRSPRIAASKISRVWAIAFSPDGQMLASGSDDQTIRLWNARDGTCLVVLQV</sequence>
<dbReference type="PROSITE" id="PS50082">
    <property type="entry name" value="WD_REPEATS_2"/>
    <property type="match status" value="1"/>
</dbReference>
<evidence type="ECO:0000313" key="4">
    <source>
        <dbReference type="EMBL" id="KAF3891267.1"/>
    </source>
</evidence>
<dbReference type="AlphaFoldDB" id="A0A8S9THS3"/>
<dbReference type="SMART" id="SM00320">
    <property type="entry name" value="WD40"/>
    <property type="match status" value="1"/>
</dbReference>
<dbReference type="Proteomes" id="UP000029738">
    <property type="component" value="Unassembled WGS sequence"/>
</dbReference>
<evidence type="ECO:0000256" key="3">
    <source>
        <dbReference type="PROSITE-ProRule" id="PRU00221"/>
    </source>
</evidence>
<protein>
    <recommendedName>
        <fullName evidence="6">WD40 repeat-containing protein</fullName>
    </recommendedName>
</protein>
<evidence type="ECO:0000256" key="1">
    <source>
        <dbReference type="ARBA" id="ARBA00022574"/>
    </source>
</evidence>
<dbReference type="PANTHER" id="PTHR19879">
    <property type="entry name" value="TRANSCRIPTION INITIATION FACTOR TFIID"/>
    <property type="match status" value="1"/>
</dbReference>
<dbReference type="SUPFAM" id="SSF50998">
    <property type="entry name" value="Quinoprotein alcohol dehydrogenase-like"/>
    <property type="match status" value="1"/>
</dbReference>
<accession>A0A8S9THS3</accession>
<name>A0A8S9THS3_9CYAN</name>
<dbReference type="Pfam" id="PF00400">
    <property type="entry name" value="WD40"/>
    <property type="match status" value="1"/>
</dbReference>
<dbReference type="InterPro" id="IPR015943">
    <property type="entry name" value="WD40/YVTN_repeat-like_dom_sf"/>
</dbReference>
<dbReference type="PROSITE" id="PS50294">
    <property type="entry name" value="WD_REPEATS_REGION"/>
    <property type="match status" value="1"/>
</dbReference>
<reference evidence="4" key="2">
    <citation type="submission" date="2019-11" db="EMBL/GenBank/DDBJ databases">
        <title>Improved Assembly of Tolypothrix boutellei genome.</title>
        <authorList>
            <person name="Sarangi A.N."/>
            <person name="Mukherjee M."/>
            <person name="Ghosh S."/>
            <person name="Singh D."/>
            <person name="Das A."/>
            <person name="Kant S."/>
            <person name="Prusty A."/>
            <person name="Tripathy S."/>
        </authorList>
    </citation>
    <scope>NUCLEOTIDE SEQUENCE</scope>
    <source>
        <strain evidence="4">VB521301</strain>
    </source>
</reference>
<evidence type="ECO:0008006" key="6">
    <source>
        <dbReference type="Google" id="ProtNLM"/>
    </source>
</evidence>
<dbReference type="PANTHER" id="PTHR19879:SF9">
    <property type="entry name" value="TRANSCRIPTION INITIATION FACTOR TFIID SUBUNIT 5"/>
    <property type="match status" value="1"/>
</dbReference>
<evidence type="ECO:0000313" key="5">
    <source>
        <dbReference type="Proteomes" id="UP000029738"/>
    </source>
</evidence>
<dbReference type="InterPro" id="IPR001680">
    <property type="entry name" value="WD40_rpt"/>
</dbReference>